<dbReference type="AlphaFoldDB" id="A0AAV5A309"/>
<dbReference type="InterPro" id="IPR050325">
    <property type="entry name" value="Prot/Nucl_acid_deglycase"/>
</dbReference>
<evidence type="ECO:0000259" key="6">
    <source>
        <dbReference type="Pfam" id="PF01965"/>
    </source>
</evidence>
<dbReference type="SUPFAM" id="SSF52317">
    <property type="entry name" value="Class I glutamine amidotransferase-like"/>
    <property type="match status" value="1"/>
</dbReference>
<comment type="caution">
    <text evidence="7">The sequence shown here is derived from an EMBL/GenBank/DDBJ whole genome shotgun (WGS) entry which is preliminary data.</text>
</comment>
<proteinExistence type="inferred from homology"/>
<dbReference type="InterPro" id="IPR002818">
    <property type="entry name" value="DJ-1/PfpI"/>
</dbReference>
<evidence type="ECO:0000313" key="7">
    <source>
        <dbReference type="EMBL" id="GJJ07598.1"/>
    </source>
</evidence>
<dbReference type="InterPro" id="IPR029062">
    <property type="entry name" value="Class_I_gatase-like"/>
</dbReference>
<dbReference type="GO" id="GO:0005737">
    <property type="term" value="C:cytoplasm"/>
    <property type="evidence" value="ECO:0007669"/>
    <property type="project" value="TreeGrafter"/>
</dbReference>
<dbReference type="EMBL" id="BPWL01000002">
    <property type="protein sequence ID" value="GJJ07598.1"/>
    <property type="molecule type" value="Genomic_DNA"/>
</dbReference>
<sequence>MTKFLFVFTSANKTLTGHQTGWFLPEVTKPGSPAAHPYYRLAPHIDIDFAAPKGPNPEVDQNSVKSFTDDESVKFLNDPVVKSKLSSAKKLSEVNVDDYVGIFYIGGHGPVIDLPTDPENIKLANKFWSHNKIVSAVCHGPAALVNVTDPSGKSIFAGRKATAFSNAEEEKIDMVSAIPFLVENRIVELGGHYEKATELWEPKVIVDGKLITGQNPASAAPIGETILKALKA</sequence>
<gene>
    <name evidence="7" type="ORF">Clacol_001801</name>
</gene>
<keyword evidence="2" id="KW-0346">Stress response</keyword>
<name>A0AAV5A309_9AGAM</name>
<dbReference type="GO" id="GO:0019243">
    <property type="term" value="P:methylglyoxal catabolic process to D-lactate via S-lactoyl-glutathione"/>
    <property type="evidence" value="ECO:0007669"/>
    <property type="project" value="TreeGrafter"/>
</dbReference>
<accession>A0AAV5A309</accession>
<organism evidence="7 8">
    <name type="scientific">Clathrus columnatus</name>
    <dbReference type="NCBI Taxonomy" id="1419009"/>
    <lineage>
        <taxon>Eukaryota</taxon>
        <taxon>Fungi</taxon>
        <taxon>Dikarya</taxon>
        <taxon>Basidiomycota</taxon>
        <taxon>Agaricomycotina</taxon>
        <taxon>Agaricomycetes</taxon>
        <taxon>Phallomycetidae</taxon>
        <taxon>Phallales</taxon>
        <taxon>Clathraceae</taxon>
        <taxon>Clathrus</taxon>
    </lineage>
</organism>
<keyword evidence="3" id="KW-0456">Lyase</keyword>
<protein>
    <recommendedName>
        <fullName evidence="1">D-lactate dehydratase</fullName>
        <ecNumber evidence="1">4.2.1.130</ecNumber>
    </recommendedName>
</protein>
<dbReference type="PANTHER" id="PTHR48094">
    <property type="entry name" value="PROTEIN/NUCLEIC ACID DEGLYCASE DJ-1-RELATED"/>
    <property type="match status" value="1"/>
</dbReference>
<dbReference type="CDD" id="cd03141">
    <property type="entry name" value="GATase1_Hsp31_like"/>
    <property type="match status" value="1"/>
</dbReference>
<evidence type="ECO:0000256" key="4">
    <source>
        <dbReference type="ARBA" id="ARBA00038493"/>
    </source>
</evidence>
<evidence type="ECO:0000256" key="2">
    <source>
        <dbReference type="ARBA" id="ARBA00023016"/>
    </source>
</evidence>
<reference evidence="7" key="1">
    <citation type="submission" date="2021-10" db="EMBL/GenBank/DDBJ databases">
        <title>De novo Genome Assembly of Clathrus columnatus (Basidiomycota, Fungi) Using Illumina and Nanopore Sequence Data.</title>
        <authorList>
            <person name="Ogiso-Tanaka E."/>
            <person name="Itagaki H."/>
            <person name="Hosoya T."/>
            <person name="Hosaka K."/>
        </authorList>
    </citation>
    <scope>NUCLEOTIDE SEQUENCE</scope>
    <source>
        <strain evidence="7">MO-923</strain>
    </source>
</reference>
<feature type="domain" description="DJ-1/PfpI" evidence="6">
    <location>
        <begin position="84"/>
        <end position="228"/>
    </location>
</feature>
<dbReference type="GO" id="GO:0019172">
    <property type="term" value="F:glyoxalase III activity"/>
    <property type="evidence" value="ECO:0007669"/>
    <property type="project" value="UniProtKB-EC"/>
</dbReference>
<evidence type="ECO:0000256" key="5">
    <source>
        <dbReference type="ARBA" id="ARBA00048082"/>
    </source>
</evidence>
<evidence type="ECO:0000256" key="3">
    <source>
        <dbReference type="ARBA" id="ARBA00023239"/>
    </source>
</evidence>
<dbReference type="Gene3D" id="3.40.50.880">
    <property type="match status" value="1"/>
</dbReference>
<dbReference type="Pfam" id="PF01965">
    <property type="entry name" value="DJ-1_PfpI"/>
    <property type="match status" value="1"/>
</dbReference>
<comment type="catalytic activity">
    <reaction evidence="5">
        <text>methylglyoxal + H2O = (R)-lactate + H(+)</text>
        <dbReference type="Rhea" id="RHEA:27754"/>
        <dbReference type="ChEBI" id="CHEBI:15377"/>
        <dbReference type="ChEBI" id="CHEBI:15378"/>
        <dbReference type="ChEBI" id="CHEBI:16004"/>
        <dbReference type="ChEBI" id="CHEBI:17158"/>
        <dbReference type="EC" id="4.2.1.130"/>
    </reaction>
</comment>
<dbReference type="PANTHER" id="PTHR48094:SF11">
    <property type="entry name" value="GLUTATHIONE-INDEPENDENT GLYOXALASE HSP31-RELATED"/>
    <property type="match status" value="1"/>
</dbReference>
<dbReference type="Proteomes" id="UP001050691">
    <property type="component" value="Unassembled WGS sequence"/>
</dbReference>
<evidence type="ECO:0000256" key="1">
    <source>
        <dbReference type="ARBA" id="ARBA00013134"/>
    </source>
</evidence>
<keyword evidence="8" id="KW-1185">Reference proteome</keyword>
<dbReference type="EC" id="4.2.1.130" evidence="1"/>
<comment type="similarity">
    <text evidence="4">Belongs to the peptidase C56 family. HSP31-like subfamily.</text>
</comment>
<evidence type="ECO:0000313" key="8">
    <source>
        <dbReference type="Proteomes" id="UP001050691"/>
    </source>
</evidence>